<protein>
    <submittedName>
        <fullName evidence="1">Uncharacterized protein</fullName>
    </submittedName>
</protein>
<evidence type="ECO:0000313" key="1">
    <source>
        <dbReference type="EMBL" id="KAB7518803.1"/>
    </source>
</evidence>
<comment type="caution">
    <text evidence="1">The sequence shown here is derived from an EMBL/GenBank/DDBJ whole genome shotgun (WGS) entry which is preliminary data.</text>
</comment>
<dbReference type="Proteomes" id="UP000326207">
    <property type="component" value="Unassembled WGS sequence"/>
</dbReference>
<reference evidence="1 2" key="1">
    <citation type="submission" date="2019-10" db="EMBL/GenBank/DDBJ databases">
        <title>Unraveling microbial dark matter from salterns through culturing: the case of the genus Halosegnis.</title>
        <authorList>
            <person name="Duran-Viseras A."/>
            <person name="Andrei A.-S."/>
            <person name="Vera-Gargallo B."/>
            <person name="Ghai R."/>
            <person name="Sanchez-Porro C."/>
            <person name="Ventosa A."/>
        </authorList>
    </citation>
    <scope>NUCLEOTIDE SEQUENCE [LARGE SCALE GENOMIC DNA]</scope>
    <source>
        <strain evidence="1 2">F19-13</strain>
    </source>
</reference>
<evidence type="ECO:0000313" key="2">
    <source>
        <dbReference type="Proteomes" id="UP000326207"/>
    </source>
</evidence>
<proteinExistence type="predicted"/>
<name>A0A5N5UN78_9EURY</name>
<organism evidence="1 2">
    <name type="scientific">Halosegnis rubeus</name>
    <dbReference type="NCBI Taxonomy" id="2212850"/>
    <lineage>
        <taxon>Archaea</taxon>
        <taxon>Methanobacteriati</taxon>
        <taxon>Methanobacteriota</taxon>
        <taxon>Stenosarchaea group</taxon>
        <taxon>Halobacteria</taxon>
        <taxon>Halobacteriales</taxon>
        <taxon>Natronomonadaceae</taxon>
        <taxon>Halosegnis</taxon>
    </lineage>
</organism>
<gene>
    <name evidence="1" type="ORF">DP108_06450</name>
</gene>
<dbReference type="EMBL" id="QMDY01000003">
    <property type="protein sequence ID" value="KAB7518803.1"/>
    <property type="molecule type" value="Genomic_DNA"/>
</dbReference>
<sequence>MIISSVGSAFVGALLGAVGSYIAQEEVRKNKQEGKIEQLRHSLIAELGEGVIEQFVWLSTDSALAVPKQLYTAPQGAQTLSLILLPEDK</sequence>
<accession>A0A5N5UN78</accession>
<dbReference type="AlphaFoldDB" id="A0A5N5UN78"/>
<dbReference type="RefSeq" id="WP_152156183.1">
    <property type="nucleotide sequence ID" value="NZ_QMDY01000003.1"/>
</dbReference>